<dbReference type="Proteomes" id="UP000234323">
    <property type="component" value="Unassembled WGS sequence"/>
</dbReference>
<comment type="caution">
    <text evidence="2">The sequence shown here is derived from an EMBL/GenBank/DDBJ whole genome shotgun (WGS) entry which is preliminary data.</text>
</comment>
<dbReference type="AlphaFoldDB" id="A0A2I1HAH0"/>
<evidence type="ECO:0000313" key="3">
    <source>
        <dbReference type="Proteomes" id="UP000234323"/>
    </source>
</evidence>
<organism evidence="2 3">
    <name type="scientific">Rhizophagus irregularis</name>
    <dbReference type="NCBI Taxonomy" id="588596"/>
    <lineage>
        <taxon>Eukaryota</taxon>
        <taxon>Fungi</taxon>
        <taxon>Fungi incertae sedis</taxon>
        <taxon>Mucoromycota</taxon>
        <taxon>Glomeromycotina</taxon>
        <taxon>Glomeromycetes</taxon>
        <taxon>Glomerales</taxon>
        <taxon>Glomeraceae</taxon>
        <taxon>Rhizophagus</taxon>
    </lineage>
</organism>
<dbReference type="VEuPathDB" id="FungiDB:FUN_017721"/>
<keyword evidence="3" id="KW-1185">Reference proteome</keyword>
<evidence type="ECO:0000313" key="2">
    <source>
        <dbReference type="EMBL" id="PKY55876.1"/>
    </source>
</evidence>
<name>A0A2I1HAH0_9GLOM</name>
<protein>
    <submittedName>
        <fullName evidence="2">Uncharacterized protein</fullName>
    </submittedName>
</protein>
<dbReference type="VEuPathDB" id="FungiDB:RhiirA1_529937"/>
<evidence type="ECO:0000256" key="1">
    <source>
        <dbReference type="SAM" id="Coils"/>
    </source>
</evidence>
<feature type="coiled-coil region" evidence="1">
    <location>
        <begin position="149"/>
        <end position="176"/>
    </location>
</feature>
<sequence>MQNNRQFVYHRYQHLYNNSTEREEWEREEWEREKWEREKREREEWERKEEEREYNRMVVIKENFSEFLGDMRNIIKELVDVLDMIIDFFKNTVIKFGNNNNNFNGVDNDFCRTLKDIRNDLVLMIDHLEKNPSDFSKFRRIAYDLELHTKTLRAYIEDMQKQLEEILREEQKHNSTFSLGSLLKLAKDVYTSIAKTLLSSKAAKYAAEIFSKFSSVPAHHIHGIIFIGLAFIGFGKGDTQKNVNNSRELSQQLRKLEIKISTMNDYIPKNKDDEEKYKIMAPKVKTLREKSEEEYGLIKQLREYEKSIKKFKDLLCPNC</sequence>
<keyword evidence="1" id="KW-0175">Coiled coil</keyword>
<dbReference type="EMBL" id="LLXI01001994">
    <property type="protein sequence ID" value="PKY55876.1"/>
    <property type="molecule type" value="Genomic_DNA"/>
</dbReference>
<accession>A0A2I1HAH0</accession>
<reference evidence="2 3" key="1">
    <citation type="submission" date="2015-10" db="EMBL/GenBank/DDBJ databases">
        <title>Genome analyses suggest a sexual origin of heterokaryosis in a supposedly ancient asexual fungus.</title>
        <authorList>
            <person name="Ropars J."/>
            <person name="Sedzielewska K."/>
            <person name="Noel J."/>
            <person name="Charron P."/>
            <person name="Farinelli L."/>
            <person name="Marton T."/>
            <person name="Kruger M."/>
            <person name="Pelin A."/>
            <person name="Brachmann A."/>
            <person name="Corradi N."/>
        </authorList>
    </citation>
    <scope>NUCLEOTIDE SEQUENCE [LARGE SCALE GENOMIC DNA]</scope>
    <source>
        <strain evidence="2 3">A4</strain>
    </source>
</reference>
<gene>
    <name evidence="2" type="ORF">RhiirA4_505528</name>
</gene>
<proteinExistence type="predicted"/>